<dbReference type="Pfam" id="PF00534">
    <property type="entry name" value="Glycos_transf_1"/>
    <property type="match status" value="1"/>
</dbReference>
<evidence type="ECO:0000256" key="3">
    <source>
        <dbReference type="ARBA" id="ARBA00022679"/>
    </source>
</evidence>
<dbReference type="CDD" id="cd03801">
    <property type="entry name" value="GT4_PimA-like"/>
    <property type="match status" value="1"/>
</dbReference>
<gene>
    <name evidence="6" type="ORF">QWY13_03675</name>
</gene>
<comment type="caution">
    <text evidence="6">The sequence shown here is derived from an EMBL/GenBank/DDBJ whole genome shotgun (WGS) entry which is preliminary data.</text>
</comment>
<dbReference type="Gene3D" id="3.40.50.2000">
    <property type="entry name" value="Glycogen Phosphorylase B"/>
    <property type="match status" value="2"/>
</dbReference>
<keyword evidence="4" id="KW-0812">Transmembrane</keyword>
<evidence type="ECO:0000256" key="4">
    <source>
        <dbReference type="SAM" id="Phobius"/>
    </source>
</evidence>
<feature type="domain" description="Glycosyl transferase family 1" evidence="5">
    <location>
        <begin position="170"/>
        <end position="326"/>
    </location>
</feature>
<keyword evidence="4" id="KW-1133">Transmembrane helix</keyword>
<dbReference type="SUPFAM" id="SSF53756">
    <property type="entry name" value="UDP-Glycosyltransferase/glycogen phosphorylase"/>
    <property type="match status" value="1"/>
</dbReference>
<comment type="similarity">
    <text evidence="1">Belongs to the glycosyltransferase group 1 family. Glycosyltransferase 4 subfamily.</text>
</comment>
<evidence type="ECO:0000256" key="2">
    <source>
        <dbReference type="ARBA" id="ARBA00022676"/>
    </source>
</evidence>
<dbReference type="PANTHER" id="PTHR12526">
    <property type="entry name" value="GLYCOSYLTRANSFERASE"/>
    <property type="match status" value="1"/>
</dbReference>
<dbReference type="EMBL" id="JAUJWU010000001">
    <property type="protein sequence ID" value="MDN7244583.1"/>
    <property type="molecule type" value="Genomic_DNA"/>
</dbReference>
<dbReference type="GO" id="GO:0016757">
    <property type="term" value="F:glycosyltransferase activity"/>
    <property type="evidence" value="ECO:0007669"/>
    <property type="project" value="UniProtKB-KW"/>
</dbReference>
<keyword evidence="3 6" id="KW-0808">Transferase</keyword>
<accession>A0ABT8NA00</accession>
<keyword evidence="4" id="KW-0472">Membrane</keyword>
<evidence type="ECO:0000259" key="5">
    <source>
        <dbReference type="Pfam" id="PF00534"/>
    </source>
</evidence>
<evidence type="ECO:0000256" key="1">
    <source>
        <dbReference type="ARBA" id="ARBA00009481"/>
    </source>
</evidence>
<dbReference type="RefSeq" id="WP_301855019.1">
    <property type="nucleotide sequence ID" value="NZ_JAUJWU010000001.1"/>
</dbReference>
<sequence length="358" mass="40873">MKNHVDVLMVGSSTEVKGGMSTVVQSFLKCRFAAPIKLDYIATHTEKGDFYNLLFFGKSLVQILFYLIWKNPRIVHMHMSERGSFIRKYIIFNLAKTFRKKVIVHTHGAEFKEYYLNASPFIKKRISHLLRNADKVIVLGDSWAKTLEEIEPKINIAVLLNSVPIPIVEKASSEKTTFTILFLAVLIQRKGIMDLIEASVPVIREAHRQNKHIVFEIAGDGELMELTKQQVARHGVKSSFQFHGWVGEQQKIELLKKADLFVLPSYNEGLPVSILEALSYGIPVISTRVGSINEAVKEEENGYLIEPGDINALAEKMLAIMCSSDSYHMRLASRKLAEEKFSDEQYFRKMENLYLYEI</sequence>
<organism evidence="6 7">
    <name type="scientific">Planococcus shenhongbingii</name>
    <dbReference type="NCBI Taxonomy" id="3058398"/>
    <lineage>
        <taxon>Bacteria</taxon>
        <taxon>Bacillati</taxon>
        <taxon>Bacillota</taxon>
        <taxon>Bacilli</taxon>
        <taxon>Bacillales</taxon>
        <taxon>Caryophanaceae</taxon>
        <taxon>Planococcus</taxon>
    </lineage>
</organism>
<keyword evidence="7" id="KW-1185">Reference proteome</keyword>
<evidence type="ECO:0000313" key="6">
    <source>
        <dbReference type="EMBL" id="MDN7244583.1"/>
    </source>
</evidence>
<dbReference type="InterPro" id="IPR001296">
    <property type="entry name" value="Glyco_trans_1"/>
</dbReference>
<protein>
    <submittedName>
        <fullName evidence="6">Glycosyltransferase family 4 protein</fullName>
        <ecNumber evidence="6">2.4.-.-</ecNumber>
    </submittedName>
</protein>
<dbReference type="EC" id="2.4.-.-" evidence="6"/>
<proteinExistence type="inferred from homology"/>
<keyword evidence="2 6" id="KW-0328">Glycosyltransferase</keyword>
<reference evidence="6 7" key="1">
    <citation type="submission" date="2023-07" db="EMBL/GenBank/DDBJ databases">
        <title>Novel species in genus Planococcus.</title>
        <authorList>
            <person name="Ning S."/>
        </authorList>
    </citation>
    <scope>NUCLEOTIDE SEQUENCE [LARGE SCALE GENOMIC DNA]</scope>
    <source>
        <strain evidence="6 7">N017</strain>
    </source>
</reference>
<evidence type="ECO:0000313" key="7">
    <source>
        <dbReference type="Proteomes" id="UP001172142"/>
    </source>
</evidence>
<feature type="transmembrane region" description="Helical" evidence="4">
    <location>
        <begin position="50"/>
        <end position="69"/>
    </location>
</feature>
<dbReference type="PANTHER" id="PTHR12526:SF640">
    <property type="entry name" value="COLANIC ACID BIOSYNTHESIS GLYCOSYLTRANSFERASE WCAL-RELATED"/>
    <property type="match status" value="1"/>
</dbReference>
<name>A0ABT8NA00_9BACL</name>
<dbReference type="Proteomes" id="UP001172142">
    <property type="component" value="Unassembled WGS sequence"/>
</dbReference>